<dbReference type="GO" id="GO:0042626">
    <property type="term" value="F:ATPase-coupled transmembrane transporter activity"/>
    <property type="evidence" value="ECO:0007669"/>
    <property type="project" value="TreeGrafter"/>
</dbReference>
<dbReference type="InterPro" id="IPR003593">
    <property type="entry name" value="AAA+_ATPase"/>
</dbReference>
<keyword evidence="3 5" id="KW-0067">ATP-binding</keyword>
<evidence type="ECO:0000259" key="4">
    <source>
        <dbReference type="PROSITE" id="PS50893"/>
    </source>
</evidence>
<dbReference type="Proteomes" id="UP000184231">
    <property type="component" value="Unassembled WGS sequence"/>
</dbReference>
<name>A0A1M6JTM6_9FLAO</name>
<dbReference type="PANTHER" id="PTHR43553">
    <property type="entry name" value="HEAVY METAL TRANSPORTER"/>
    <property type="match status" value="1"/>
</dbReference>
<dbReference type="SMART" id="SM00382">
    <property type="entry name" value="AAA"/>
    <property type="match status" value="1"/>
</dbReference>
<keyword evidence="1" id="KW-0813">Transport</keyword>
<dbReference type="GO" id="GO:0016887">
    <property type="term" value="F:ATP hydrolysis activity"/>
    <property type="evidence" value="ECO:0007669"/>
    <property type="project" value="InterPro"/>
</dbReference>
<dbReference type="InterPro" id="IPR003439">
    <property type="entry name" value="ABC_transporter-like_ATP-bd"/>
</dbReference>
<proteinExistence type="predicted"/>
<keyword evidence="6" id="KW-1185">Reference proteome</keyword>
<dbReference type="SUPFAM" id="SSF52540">
    <property type="entry name" value="P-loop containing nucleoside triphosphate hydrolases"/>
    <property type="match status" value="2"/>
</dbReference>
<evidence type="ECO:0000313" key="5">
    <source>
        <dbReference type="EMBL" id="SHJ50016.1"/>
    </source>
</evidence>
<dbReference type="GO" id="GO:0043190">
    <property type="term" value="C:ATP-binding cassette (ABC) transporter complex"/>
    <property type="evidence" value="ECO:0007669"/>
    <property type="project" value="TreeGrafter"/>
</dbReference>
<dbReference type="AlphaFoldDB" id="A0A1M6JTM6"/>
<dbReference type="PROSITE" id="PS50893">
    <property type="entry name" value="ABC_TRANSPORTER_2"/>
    <property type="match status" value="1"/>
</dbReference>
<evidence type="ECO:0000313" key="6">
    <source>
        <dbReference type="Proteomes" id="UP000184231"/>
    </source>
</evidence>
<gene>
    <name evidence="5" type="ORF">SAMN04487911_12311</name>
</gene>
<accession>A0A1M6JTM6</accession>
<evidence type="ECO:0000256" key="3">
    <source>
        <dbReference type="ARBA" id="ARBA00022840"/>
    </source>
</evidence>
<organism evidence="5 6">
    <name type="scientific">Arenibacter nanhaiticus</name>
    <dbReference type="NCBI Taxonomy" id="558155"/>
    <lineage>
        <taxon>Bacteria</taxon>
        <taxon>Pseudomonadati</taxon>
        <taxon>Bacteroidota</taxon>
        <taxon>Flavobacteriia</taxon>
        <taxon>Flavobacteriales</taxon>
        <taxon>Flavobacteriaceae</taxon>
        <taxon>Arenibacter</taxon>
    </lineage>
</organism>
<dbReference type="Pfam" id="PF00005">
    <property type="entry name" value="ABC_tran"/>
    <property type="match status" value="1"/>
</dbReference>
<protein>
    <submittedName>
        <fullName evidence="5">Molybdate transport system ATP-binding protein</fullName>
    </submittedName>
</protein>
<dbReference type="GO" id="GO:0005524">
    <property type="term" value="F:ATP binding"/>
    <property type="evidence" value="ECO:0007669"/>
    <property type="project" value="UniProtKB-KW"/>
</dbReference>
<dbReference type="InterPro" id="IPR027417">
    <property type="entry name" value="P-loop_NTPase"/>
</dbReference>
<feature type="domain" description="ABC transporter" evidence="4">
    <location>
        <begin position="189"/>
        <end position="412"/>
    </location>
</feature>
<dbReference type="STRING" id="558155.SAMN04487911_12311"/>
<reference evidence="5 6" key="1">
    <citation type="submission" date="2016-11" db="EMBL/GenBank/DDBJ databases">
        <authorList>
            <person name="Jaros S."/>
            <person name="Januszkiewicz K."/>
            <person name="Wedrychowicz H."/>
        </authorList>
    </citation>
    <scope>NUCLEOTIDE SEQUENCE [LARGE SCALE GENOMIC DNA]</scope>
    <source>
        <strain evidence="5 6">CGMCC 1.8863</strain>
    </source>
</reference>
<dbReference type="RefSeq" id="WP_072765217.1">
    <property type="nucleotide sequence ID" value="NZ_FQYX01000023.1"/>
</dbReference>
<dbReference type="InterPro" id="IPR050095">
    <property type="entry name" value="ECF_ABC_transporter_ATP-bd"/>
</dbReference>
<dbReference type="PANTHER" id="PTHR43553:SF3">
    <property type="entry name" value="ABC TRANSPORTER ATP-BINDING PROTEIN MODF"/>
    <property type="match status" value="1"/>
</dbReference>
<evidence type="ECO:0000256" key="1">
    <source>
        <dbReference type="ARBA" id="ARBA00022448"/>
    </source>
</evidence>
<dbReference type="EMBL" id="FQYX01000023">
    <property type="protein sequence ID" value="SHJ50016.1"/>
    <property type="molecule type" value="Genomic_DNA"/>
</dbReference>
<evidence type="ECO:0000256" key="2">
    <source>
        <dbReference type="ARBA" id="ARBA00022741"/>
    </source>
</evidence>
<dbReference type="OrthoDB" id="9789994at2"/>
<dbReference type="Gene3D" id="3.40.50.300">
    <property type="entry name" value="P-loop containing nucleotide triphosphate hydrolases"/>
    <property type="match status" value="2"/>
</dbReference>
<keyword evidence="2" id="KW-0547">Nucleotide-binding</keyword>
<sequence length="413" mass="46499">MEQKKHWAVFTDNCSKKSHFIHRILSGNLPVGFEVLADQKGLLFSKTVIDRYMDEEDRHDTILIDHTGKQSLQTMSSGEQKKALLQYLINKTPDFLILDNPFDNLDTDSLIALKDGLAQQQHKISTIQLVSRRSDAFSFTTSTVRLKDRTIIPYNEKDTAEGQVLADSFFSAKIPPPLHSKDFPTETLIDCRNISVTYSNKPILNAINWTIKKGEFWQLIGKNGSGKSTLLSMITGDNHKGYGQALYLFGRKKGSGESVWEIKENIGYYTPAMTDKFSGLHAARNMLISGLNDSIGLYLHPTENQLNLAKQWLQLLGMWELRNVNFCELTLGQQRLIMAARAMIKHPPLLILDEPTAGLDDRSAALFVSLVNKIAQESQTAIIFVSHRKEPGLLPHHFYQLSMTPQGSIGEIL</sequence>